<dbReference type="PANTHER" id="PTHR43226">
    <property type="entry name" value="XAA-PRO AMINOPEPTIDASE 3"/>
    <property type="match status" value="1"/>
</dbReference>
<evidence type="ECO:0000313" key="7">
    <source>
        <dbReference type="EMBL" id="KAK3891738.1"/>
    </source>
</evidence>
<dbReference type="InterPro" id="IPR029149">
    <property type="entry name" value="Creatin/AminoP/Spt16_N"/>
</dbReference>
<organism evidence="7 8">
    <name type="scientific">Petrolisthes cinctipes</name>
    <name type="common">Flat porcelain crab</name>
    <dbReference type="NCBI Taxonomy" id="88211"/>
    <lineage>
        <taxon>Eukaryota</taxon>
        <taxon>Metazoa</taxon>
        <taxon>Ecdysozoa</taxon>
        <taxon>Arthropoda</taxon>
        <taxon>Crustacea</taxon>
        <taxon>Multicrustacea</taxon>
        <taxon>Malacostraca</taxon>
        <taxon>Eumalacostraca</taxon>
        <taxon>Eucarida</taxon>
        <taxon>Decapoda</taxon>
        <taxon>Pleocyemata</taxon>
        <taxon>Anomura</taxon>
        <taxon>Galatheoidea</taxon>
        <taxon>Porcellanidae</taxon>
        <taxon>Petrolisthes</taxon>
    </lineage>
</organism>
<accession>A0AAE1GLI4</accession>
<evidence type="ECO:0000256" key="1">
    <source>
        <dbReference type="ARBA" id="ARBA00001936"/>
    </source>
</evidence>
<evidence type="ECO:0000256" key="5">
    <source>
        <dbReference type="ARBA" id="ARBA00023211"/>
    </source>
</evidence>
<keyword evidence="3" id="KW-0479">Metal-binding</keyword>
<evidence type="ECO:0000313" key="8">
    <source>
        <dbReference type="Proteomes" id="UP001286313"/>
    </source>
</evidence>
<protein>
    <recommendedName>
        <fullName evidence="6">Aminopeptidase P N-terminal domain-containing protein</fullName>
    </recommendedName>
</protein>
<dbReference type="CDD" id="cd01087">
    <property type="entry name" value="Prolidase"/>
    <property type="match status" value="1"/>
</dbReference>
<dbReference type="GO" id="GO:0006508">
    <property type="term" value="P:proteolysis"/>
    <property type="evidence" value="ECO:0007669"/>
    <property type="project" value="TreeGrafter"/>
</dbReference>
<proteinExistence type="inferred from homology"/>
<comment type="cofactor">
    <cofactor evidence="1">
        <name>Mn(2+)</name>
        <dbReference type="ChEBI" id="CHEBI:29035"/>
    </cofactor>
</comment>
<dbReference type="PANTHER" id="PTHR43226:SF4">
    <property type="entry name" value="XAA-PRO AMINOPEPTIDASE 3"/>
    <property type="match status" value="1"/>
</dbReference>
<dbReference type="GO" id="GO:0005739">
    <property type="term" value="C:mitochondrion"/>
    <property type="evidence" value="ECO:0007669"/>
    <property type="project" value="TreeGrafter"/>
</dbReference>
<dbReference type="Gene3D" id="3.40.350.10">
    <property type="entry name" value="Creatinase/prolidase N-terminal domain"/>
    <property type="match status" value="1"/>
</dbReference>
<dbReference type="InterPro" id="IPR052433">
    <property type="entry name" value="X-Pro_dipept-like"/>
</dbReference>
<evidence type="ECO:0000256" key="2">
    <source>
        <dbReference type="ARBA" id="ARBA00008766"/>
    </source>
</evidence>
<dbReference type="Pfam" id="PF00557">
    <property type="entry name" value="Peptidase_M24"/>
    <property type="match status" value="1"/>
</dbReference>
<comment type="similarity">
    <text evidence="2">Belongs to the peptidase M24B family.</text>
</comment>
<dbReference type="GO" id="GO:0030145">
    <property type="term" value="F:manganese ion binding"/>
    <property type="evidence" value="ECO:0007669"/>
    <property type="project" value="InterPro"/>
</dbReference>
<dbReference type="Gene3D" id="3.90.230.10">
    <property type="entry name" value="Creatinase/methionine aminopeptidase superfamily"/>
    <property type="match status" value="1"/>
</dbReference>
<dbReference type="SUPFAM" id="SSF55920">
    <property type="entry name" value="Creatinase/aminopeptidase"/>
    <property type="match status" value="1"/>
</dbReference>
<dbReference type="Pfam" id="PF05195">
    <property type="entry name" value="AMP_N"/>
    <property type="match status" value="1"/>
</dbReference>
<feature type="domain" description="Aminopeptidase P N-terminal" evidence="6">
    <location>
        <begin position="79"/>
        <end position="223"/>
    </location>
</feature>
<dbReference type="InterPro" id="IPR000994">
    <property type="entry name" value="Pept_M24"/>
</dbReference>
<dbReference type="EMBL" id="JAWQEG010000310">
    <property type="protein sequence ID" value="KAK3891738.1"/>
    <property type="molecule type" value="Genomic_DNA"/>
</dbReference>
<evidence type="ECO:0000259" key="6">
    <source>
        <dbReference type="SMART" id="SM01011"/>
    </source>
</evidence>
<dbReference type="SMART" id="SM01011">
    <property type="entry name" value="AMP_N"/>
    <property type="match status" value="1"/>
</dbReference>
<dbReference type="InterPro" id="IPR036005">
    <property type="entry name" value="Creatinase/aminopeptidase-like"/>
</dbReference>
<dbReference type="SUPFAM" id="SSF53092">
    <property type="entry name" value="Creatinase/prolidase N-terminal domain"/>
    <property type="match status" value="1"/>
</dbReference>
<dbReference type="Proteomes" id="UP001286313">
    <property type="component" value="Unassembled WGS sequence"/>
</dbReference>
<keyword evidence="5" id="KW-0464">Manganese</keyword>
<keyword evidence="8" id="KW-1185">Reference proteome</keyword>
<dbReference type="InterPro" id="IPR007865">
    <property type="entry name" value="Aminopep_P_N"/>
</dbReference>
<comment type="caution">
    <text evidence="7">The sequence shown here is derived from an EMBL/GenBank/DDBJ whole genome shotgun (WGS) entry which is preliminary data.</text>
</comment>
<reference evidence="7" key="1">
    <citation type="submission" date="2023-10" db="EMBL/GenBank/DDBJ databases">
        <title>Genome assemblies of two species of porcelain crab, Petrolisthes cinctipes and Petrolisthes manimaculis (Anomura: Porcellanidae).</title>
        <authorList>
            <person name="Angst P."/>
        </authorList>
    </citation>
    <scope>NUCLEOTIDE SEQUENCE</scope>
    <source>
        <strain evidence="7">PB745_01</strain>
        <tissue evidence="7">Gill</tissue>
    </source>
</reference>
<evidence type="ECO:0000256" key="4">
    <source>
        <dbReference type="ARBA" id="ARBA00022801"/>
    </source>
</evidence>
<dbReference type="GO" id="GO:0070006">
    <property type="term" value="F:metalloaminopeptidase activity"/>
    <property type="evidence" value="ECO:0007669"/>
    <property type="project" value="InterPro"/>
</dbReference>
<evidence type="ECO:0000256" key="3">
    <source>
        <dbReference type="ARBA" id="ARBA00022723"/>
    </source>
</evidence>
<gene>
    <name evidence="7" type="ORF">Pcinc_004382</name>
</gene>
<dbReference type="AlphaFoldDB" id="A0AAE1GLI4"/>
<sequence length="516" mass="56896">MEGFKSGVRLCYRSRRSLLGIPGVKRLSCHSASQVGEEKPDVGNMSKVLDGRRSLLQAGQPLPHTHPHLVEPGQVTSGISREEYSQRRKCLMKRLGQEEGKHHVVILPATPRRYMIDKIPYLYRQDTDMLYLSGCLEPDCVLMLHTLSGSCAPRHHSVMFTPRHDPAQELWDGPRTSPSAAPEVWGVDTGLPLTELTRYLGHLEKDLGHPVLWYHASSPPNPELHHRLQAWLAAGRQAGTASPKSHIHALRLIKSPAEVELMRATCRISGEAIAATMRATRAPVAENHLFATVDYHARMRGADHLAYPPVVAGGPRANIIHYISNNQLIHPGQMVLMDAGSEVGGYSGDVTRTWPISGDFTAAQRDVYEAVLEVQQAVISTAAHRPTLDQLFSAMCAKLGKVLQELCILPLSYGDGQLMRAAYGFCPHHVSHYLGMDVHDTPLMPRNKPLSPGCCITVEPGIYVSEKNTAVPSRYLGLGVRIEDDILITEDGVEVLSDSCPRHPDEIEAIVGEDYK</sequence>
<keyword evidence="4" id="KW-0378">Hydrolase</keyword>
<name>A0AAE1GLI4_PETCI</name>